<dbReference type="VEuPathDB" id="FungiDB:P175DRAFT_0497818"/>
<dbReference type="RefSeq" id="XP_040756093.1">
    <property type="nucleotide sequence ID" value="XM_040896364.1"/>
</dbReference>
<protein>
    <submittedName>
        <fullName evidence="1">Uncharacterized protein</fullName>
    </submittedName>
</protein>
<comment type="caution">
    <text evidence="1">The sequence shown here is derived from an EMBL/GenBank/DDBJ whole genome shotgun (WGS) entry which is preliminary data.</text>
</comment>
<evidence type="ECO:0000313" key="2">
    <source>
        <dbReference type="Proteomes" id="UP000244073"/>
    </source>
</evidence>
<proteinExistence type="predicted"/>
<dbReference type="AlphaFoldDB" id="A0A2T5M826"/>
<dbReference type="OrthoDB" id="4507027at2759"/>
<evidence type="ECO:0000313" key="1">
    <source>
        <dbReference type="EMBL" id="PTU24701.1"/>
    </source>
</evidence>
<dbReference type="GeneID" id="63813246"/>
<name>A0A2T5M826_9EURO</name>
<gene>
    <name evidence="1" type="ORF">P175DRAFT_0497818</name>
</gene>
<sequence>MANEVNKNFTSFTKAHQRAICQPPEILQLRREKRELGAEMWSMAGIIKNTLGSLITINWLIQMLCSSSNLIENRSMSQFTFYARQHMQDPTIHDEVLSVYTAEYLGAPNHEAISIETNPTAPRMSEGGLEIYSRV</sequence>
<dbReference type="Proteomes" id="UP000244073">
    <property type="component" value="Unassembled WGS sequence"/>
</dbReference>
<organism evidence="1 2">
    <name type="scientific">Aspergillus ochraceoroseus IBT 24754</name>
    <dbReference type="NCBI Taxonomy" id="1392256"/>
    <lineage>
        <taxon>Eukaryota</taxon>
        <taxon>Fungi</taxon>
        <taxon>Dikarya</taxon>
        <taxon>Ascomycota</taxon>
        <taxon>Pezizomycotina</taxon>
        <taxon>Eurotiomycetes</taxon>
        <taxon>Eurotiomycetidae</taxon>
        <taxon>Eurotiales</taxon>
        <taxon>Aspergillaceae</taxon>
        <taxon>Aspergillus</taxon>
        <taxon>Aspergillus subgen. Nidulantes</taxon>
    </lineage>
</organism>
<dbReference type="EMBL" id="MSFN02000001">
    <property type="protein sequence ID" value="PTU24701.1"/>
    <property type="molecule type" value="Genomic_DNA"/>
</dbReference>
<reference evidence="1 2" key="1">
    <citation type="journal article" date="2018" name="Proc. Natl. Acad. Sci. U.S.A.">
        <title>Linking secondary metabolites to gene clusters through genome sequencing of six diverse Aspergillus species.</title>
        <authorList>
            <person name="Kaerboelling I."/>
            <person name="Vesth T.C."/>
            <person name="Frisvad J.C."/>
            <person name="Nybo J.L."/>
            <person name="Theobald S."/>
            <person name="Kuo A."/>
            <person name="Bowyer P."/>
            <person name="Matsuda Y."/>
            <person name="Mondo S."/>
            <person name="Lyhne E.K."/>
            <person name="Kogle M.E."/>
            <person name="Clum A."/>
            <person name="Lipzen A."/>
            <person name="Salamov A."/>
            <person name="Ngan C.Y."/>
            <person name="Daum C."/>
            <person name="Chiniquy J."/>
            <person name="Barry K."/>
            <person name="LaButti K."/>
            <person name="Haridas S."/>
            <person name="Simmons B.A."/>
            <person name="Magnuson J.K."/>
            <person name="Mortensen U.H."/>
            <person name="Larsen T.O."/>
            <person name="Grigoriev I.V."/>
            <person name="Baker S.E."/>
            <person name="Andersen M.R."/>
        </authorList>
    </citation>
    <scope>NUCLEOTIDE SEQUENCE [LARGE SCALE GENOMIC DNA]</scope>
    <source>
        <strain evidence="1 2">IBT 24754</strain>
    </source>
</reference>
<accession>A0A2T5M826</accession>